<keyword evidence="7 13" id="KW-0418">Kinase</keyword>
<accession>A0A2I2KXJ4</accession>
<feature type="domain" description="GAF" evidence="11">
    <location>
        <begin position="231"/>
        <end position="375"/>
    </location>
</feature>
<keyword evidence="8" id="KW-0460">Magnesium</keyword>
<dbReference type="SUPFAM" id="SSF55874">
    <property type="entry name" value="ATPase domain of HSP90 chaperone/DNA topoisomerase II/histidine kinase"/>
    <property type="match status" value="1"/>
</dbReference>
<dbReference type="GO" id="GO:0019825">
    <property type="term" value="F:oxygen binding"/>
    <property type="evidence" value="ECO:0007669"/>
    <property type="project" value="UniProtKB-ARBA"/>
</dbReference>
<dbReference type="CDD" id="cd16917">
    <property type="entry name" value="HATPase_UhpB-NarQ-NarX-like"/>
    <property type="match status" value="1"/>
</dbReference>
<dbReference type="FunFam" id="3.30.450.40:FF:000052">
    <property type="entry name" value="Oxygen sensor histidine kinase response regulator DevS/DosS"/>
    <property type="match status" value="1"/>
</dbReference>
<dbReference type="GO" id="GO:0070025">
    <property type="term" value="F:carbon monoxide binding"/>
    <property type="evidence" value="ECO:0007669"/>
    <property type="project" value="UniProtKB-ARBA"/>
</dbReference>
<dbReference type="PANTHER" id="PTHR24421:SF56">
    <property type="entry name" value="OXYGEN SENSOR HISTIDINE KINASE RESPONSE REGULATOR DOST"/>
    <property type="match status" value="1"/>
</dbReference>
<dbReference type="InterPro" id="IPR003594">
    <property type="entry name" value="HATPase_dom"/>
</dbReference>
<dbReference type="GO" id="GO:0000287">
    <property type="term" value="F:magnesium ion binding"/>
    <property type="evidence" value="ECO:0007669"/>
    <property type="project" value="UniProtKB-ARBA"/>
</dbReference>
<gene>
    <name evidence="13" type="primary">dosT</name>
    <name evidence="13" type="ORF">FRACA_450010</name>
</gene>
<proteinExistence type="predicted"/>
<dbReference type="InterPro" id="IPR011712">
    <property type="entry name" value="Sig_transdc_His_kin_sub3_dim/P"/>
</dbReference>
<keyword evidence="14" id="KW-1185">Reference proteome</keyword>
<dbReference type="GO" id="GO:0016020">
    <property type="term" value="C:membrane"/>
    <property type="evidence" value="ECO:0007669"/>
    <property type="project" value="InterPro"/>
</dbReference>
<dbReference type="InterPro" id="IPR029016">
    <property type="entry name" value="GAF-like_dom_sf"/>
</dbReference>
<evidence type="ECO:0000256" key="1">
    <source>
        <dbReference type="ARBA" id="ARBA00001946"/>
    </source>
</evidence>
<evidence type="ECO:0000256" key="6">
    <source>
        <dbReference type="ARBA" id="ARBA00022723"/>
    </source>
</evidence>
<dbReference type="Gene3D" id="3.30.450.40">
    <property type="match status" value="2"/>
</dbReference>
<dbReference type="RefSeq" id="WP_101833657.1">
    <property type="nucleotide sequence ID" value="NZ_FZMO01000390.1"/>
</dbReference>
<dbReference type="GO" id="GO:0046983">
    <property type="term" value="F:protein dimerization activity"/>
    <property type="evidence" value="ECO:0007669"/>
    <property type="project" value="InterPro"/>
</dbReference>
<sequence length="577" mass="61000">MDPGSPAAGEPGPATPGDLIFPAVARLELDELLAQLVDRAQDVLSTQGRLRGLLRANRVITADLSLDVVLRRIVESACELVDARYGALGVIARDGHLEQFIHVGMDPGIVEEIGPTPRGDGVLGLLIAEPAPVRLDDIADHPQAVGFPAGHPPMRAFLGAPIRVRNEIFGNLYLTEKRGGRPFTAEDEELVLALAANAGVAIDNARLFGEAQHRQQWSQASADITRHLLADGDDPLELIVQRAGDVARADTTALALCDPAAGALTYDVAEGHEADPLRGTRVPMDDSLAGRAVRDRAPLVVADVRALGGSELDGFDLGPTMIVPLIASQVTSGALVLGRRRGSGLFSDEDLELAAAFAAHVALALELARSRAARGRLSLLEDRDRIARDLHDHVMQRLFAVAMGLQGLAASEGQAERAERMNTYVEDLDETVREIRQTIFELRGRSTPATGSGLRAKILGIIDDMADACGFTPRLHLEGPVDSAIDATVGDHLTAVVRETLSNVARHAHAKAVEVTVTAADGQVIVEVVDDGVGLGPTTRRSGLANLRSRAEGLGGAFLVEPGPGGGTRVRWSVPTG</sequence>
<evidence type="ECO:0000259" key="12">
    <source>
        <dbReference type="SMART" id="SM00387"/>
    </source>
</evidence>
<comment type="cofactor">
    <cofactor evidence="2">
        <name>heme</name>
        <dbReference type="ChEBI" id="CHEBI:30413"/>
    </cofactor>
</comment>
<dbReference type="GO" id="GO:0019826">
    <property type="term" value="F:oxygen sensor activity"/>
    <property type="evidence" value="ECO:0007669"/>
    <property type="project" value="UniProtKB-ARBA"/>
</dbReference>
<evidence type="ECO:0000256" key="5">
    <source>
        <dbReference type="ARBA" id="ARBA00022679"/>
    </source>
</evidence>
<evidence type="ECO:0000256" key="4">
    <source>
        <dbReference type="ARBA" id="ARBA00022553"/>
    </source>
</evidence>
<evidence type="ECO:0000256" key="9">
    <source>
        <dbReference type="ARBA" id="ARBA00023004"/>
    </source>
</evidence>
<dbReference type="GO" id="GO:0020037">
    <property type="term" value="F:heme binding"/>
    <property type="evidence" value="ECO:0007669"/>
    <property type="project" value="UniProtKB-ARBA"/>
</dbReference>
<organism evidence="13 14">
    <name type="scientific">Frankia canadensis</name>
    <dbReference type="NCBI Taxonomy" id="1836972"/>
    <lineage>
        <taxon>Bacteria</taxon>
        <taxon>Bacillati</taxon>
        <taxon>Actinomycetota</taxon>
        <taxon>Actinomycetes</taxon>
        <taxon>Frankiales</taxon>
        <taxon>Frankiaceae</taxon>
        <taxon>Frankia</taxon>
    </lineage>
</organism>
<dbReference type="Gene3D" id="1.20.5.1930">
    <property type="match status" value="1"/>
</dbReference>
<dbReference type="GO" id="GO:0070026">
    <property type="term" value="F:nitric oxide binding"/>
    <property type="evidence" value="ECO:0007669"/>
    <property type="project" value="UniProtKB-ARBA"/>
</dbReference>
<dbReference type="PANTHER" id="PTHR24421">
    <property type="entry name" value="NITRATE/NITRITE SENSOR PROTEIN NARX-RELATED"/>
    <property type="match status" value="1"/>
</dbReference>
<keyword evidence="10" id="KW-0902">Two-component regulatory system</keyword>
<dbReference type="Gene3D" id="3.30.565.10">
    <property type="entry name" value="Histidine kinase-like ATPase, C-terminal domain"/>
    <property type="match status" value="1"/>
</dbReference>
<feature type="domain" description="Histidine kinase/HSP90-like ATPase" evidence="12">
    <location>
        <begin position="488"/>
        <end position="577"/>
    </location>
</feature>
<dbReference type="SUPFAM" id="SSF55781">
    <property type="entry name" value="GAF domain-like"/>
    <property type="match status" value="2"/>
</dbReference>
<keyword evidence="6" id="KW-0479">Metal-binding</keyword>
<evidence type="ECO:0000313" key="14">
    <source>
        <dbReference type="Proteomes" id="UP000234331"/>
    </source>
</evidence>
<dbReference type="AlphaFoldDB" id="A0A2I2KXJ4"/>
<dbReference type="GO" id="GO:0005524">
    <property type="term" value="F:ATP binding"/>
    <property type="evidence" value="ECO:0007669"/>
    <property type="project" value="UniProtKB-ARBA"/>
</dbReference>
<protein>
    <submittedName>
        <fullName evidence="13">Hypoxia sensor histidine kinase response regulator DosT</fullName>
    </submittedName>
</protein>
<dbReference type="Pfam" id="PF02518">
    <property type="entry name" value="HATPase_c"/>
    <property type="match status" value="1"/>
</dbReference>
<evidence type="ECO:0000313" key="13">
    <source>
        <dbReference type="EMBL" id="SNQ50379.1"/>
    </source>
</evidence>
<keyword evidence="4" id="KW-0597">Phosphoprotein</keyword>
<keyword evidence="3" id="KW-0963">Cytoplasm</keyword>
<reference evidence="13 14" key="1">
    <citation type="submission" date="2017-06" db="EMBL/GenBank/DDBJ databases">
        <authorList>
            <person name="Kim H.J."/>
            <person name="Triplett B.A."/>
        </authorList>
    </citation>
    <scope>NUCLEOTIDE SEQUENCE [LARGE SCALE GENOMIC DNA]</scope>
    <source>
        <strain evidence="13">FRACA_ARgP5</strain>
    </source>
</reference>
<evidence type="ECO:0000256" key="3">
    <source>
        <dbReference type="ARBA" id="ARBA00022490"/>
    </source>
</evidence>
<keyword evidence="9" id="KW-0408">Iron</keyword>
<dbReference type="InterPro" id="IPR050482">
    <property type="entry name" value="Sensor_HK_TwoCompSys"/>
</dbReference>
<dbReference type="InterPro" id="IPR036890">
    <property type="entry name" value="HATPase_C_sf"/>
</dbReference>
<feature type="domain" description="GAF" evidence="11">
    <location>
        <begin position="65"/>
        <end position="212"/>
    </location>
</feature>
<evidence type="ECO:0000256" key="7">
    <source>
        <dbReference type="ARBA" id="ARBA00022777"/>
    </source>
</evidence>
<name>A0A2I2KXJ4_9ACTN</name>
<dbReference type="Proteomes" id="UP000234331">
    <property type="component" value="Unassembled WGS sequence"/>
</dbReference>
<comment type="cofactor">
    <cofactor evidence="1">
        <name>Mg(2+)</name>
        <dbReference type="ChEBI" id="CHEBI:18420"/>
    </cofactor>
</comment>
<dbReference type="SMART" id="SM00065">
    <property type="entry name" value="GAF"/>
    <property type="match status" value="2"/>
</dbReference>
<dbReference type="SMART" id="SM00387">
    <property type="entry name" value="HATPase_c"/>
    <property type="match status" value="1"/>
</dbReference>
<evidence type="ECO:0000259" key="11">
    <source>
        <dbReference type="SMART" id="SM00065"/>
    </source>
</evidence>
<dbReference type="GO" id="GO:0070483">
    <property type="term" value="P:detection of hypoxia"/>
    <property type="evidence" value="ECO:0007669"/>
    <property type="project" value="UniProtKB-ARBA"/>
</dbReference>
<keyword evidence="5" id="KW-0808">Transferase</keyword>
<dbReference type="GO" id="GO:0000155">
    <property type="term" value="F:phosphorelay sensor kinase activity"/>
    <property type="evidence" value="ECO:0007669"/>
    <property type="project" value="InterPro"/>
</dbReference>
<dbReference type="Pfam" id="PF13185">
    <property type="entry name" value="GAF_2"/>
    <property type="match status" value="2"/>
</dbReference>
<evidence type="ECO:0000256" key="2">
    <source>
        <dbReference type="ARBA" id="ARBA00001971"/>
    </source>
</evidence>
<evidence type="ECO:0000256" key="10">
    <source>
        <dbReference type="ARBA" id="ARBA00023012"/>
    </source>
</evidence>
<dbReference type="OrthoDB" id="5241249at2"/>
<evidence type="ECO:0000256" key="8">
    <source>
        <dbReference type="ARBA" id="ARBA00022842"/>
    </source>
</evidence>
<dbReference type="Pfam" id="PF07730">
    <property type="entry name" value="HisKA_3"/>
    <property type="match status" value="1"/>
</dbReference>
<dbReference type="InterPro" id="IPR003018">
    <property type="entry name" value="GAF"/>
</dbReference>
<dbReference type="EMBL" id="FZMO01000390">
    <property type="protein sequence ID" value="SNQ50379.1"/>
    <property type="molecule type" value="Genomic_DNA"/>
</dbReference>